<accession>A0A1J0ETI3</accession>
<sequence length="165" mass="18671">MVNSKKTEIWIHSYNAEGGLRHASKVHPRAFNSVNTKDLQYRRWLQELLRGAPESPLALYIKCTRFVDLAKTEHREKALTPLPFVFLHYLRESRGWTVPQPGLPVLNLIAFDWQTAGGSQMVIPHSVQSSKALDQIEVAGLLTEIFEDLKSARPDLLPKTLAETA</sequence>
<dbReference type="RefSeq" id="WP_071555973.1">
    <property type="nucleotide sequence ID" value="NZ_CP017887.1"/>
</dbReference>
<keyword evidence="1" id="KW-0614">Plasmid</keyword>
<proteinExistence type="predicted"/>
<protein>
    <submittedName>
        <fullName evidence="1">Uncharacterized protein</fullName>
    </submittedName>
</protein>
<name>A0A1J0ETI3_9PSED</name>
<evidence type="ECO:0000313" key="1">
    <source>
        <dbReference type="EMBL" id="APC19469.1"/>
    </source>
</evidence>
<reference evidence="2" key="1">
    <citation type="submission" date="2016-10" db="EMBL/GenBank/DDBJ databases">
        <title>Pseudomonas frederiksbergensis ERGS4:02 complete genome.</title>
        <authorList>
            <person name="Kumar R."/>
            <person name="Acharya V."/>
            <person name="Singh D."/>
        </authorList>
    </citation>
    <scope>NUCLEOTIDE SEQUENCE [LARGE SCALE GENOMIC DNA]</scope>
    <source>
        <strain evidence="2">ERGS4:02</strain>
        <plasmid evidence="2">Plasmid unnamed1</plasmid>
    </source>
</reference>
<gene>
    <name evidence="1" type="ORF">BLL42_27430</name>
</gene>
<dbReference type="EMBL" id="CP017887">
    <property type="protein sequence ID" value="APC19469.1"/>
    <property type="molecule type" value="Genomic_DNA"/>
</dbReference>
<geneLocation type="plasmid" evidence="1">
    <name>unnamed1</name>
</geneLocation>
<evidence type="ECO:0000313" key="2">
    <source>
        <dbReference type="Proteomes" id="UP000182567"/>
    </source>
</evidence>
<dbReference type="GeneID" id="46912020"/>
<organism evidence="1 2">
    <name type="scientific">Pseudomonas frederiksbergensis</name>
    <dbReference type="NCBI Taxonomy" id="104087"/>
    <lineage>
        <taxon>Bacteria</taxon>
        <taxon>Pseudomonadati</taxon>
        <taxon>Pseudomonadota</taxon>
        <taxon>Gammaproteobacteria</taxon>
        <taxon>Pseudomonadales</taxon>
        <taxon>Pseudomonadaceae</taxon>
        <taxon>Pseudomonas</taxon>
    </lineage>
</organism>
<dbReference type="AlphaFoldDB" id="A0A1J0ETI3"/>
<dbReference type="Proteomes" id="UP000182567">
    <property type="component" value="Plasmid unnamed1"/>
</dbReference>